<evidence type="ECO:0000256" key="4">
    <source>
        <dbReference type="ARBA" id="ARBA00023125"/>
    </source>
</evidence>
<dbReference type="InterPro" id="IPR039425">
    <property type="entry name" value="RNA_pol_sigma-70-like"/>
</dbReference>
<keyword evidence="3 6" id="KW-0731">Sigma factor</keyword>
<feature type="domain" description="RNA polymerase sigma factor 70 region 4 type 2" evidence="8">
    <location>
        <begin position="138"/>
        <end position="190"/>
    </location>
</feature>
<accession>A0A1H7PJ17</accession>
<evidence type="ECO:0000313" key="9">
    <source>
        <dbReference type="EMBL" id="SEL35047.1"/>
    </source>
</evidence>
<feature type="domain" description="RNA polymerase sigma-70 region 2" evidence="7">
    <location>
        <begin position="43"/>
        <end position="109"/>
    </location>
</feature>
<organism evidence="9 10">
    <name type="scientific">Maribacter orientalis</name>
    <dbReference type="NCBI Taxonomy" id="228957"/>
    <lineage>
        <taxon>Bacteria</taxon>
        <taxon>Pseudomonadati</taxon>
        <taxon>Bacteroidota</taxon>
        <taxon>Flavobacteriia</taxon>
        <taxon>Flavobacteriales</taxon>
        <taxon>Flavobacteriaceae</taxon>
        <taxon>Maribacter</taxon>
    </lineage>
</organism>
<dbReference type="GO" id="GO:0006352">
    <property type="term" value="P:DNA-templated transcription initiation"/>
    <property type="evidence" value="ECO:0007669"/>
    <property type="project" value="InterPro"/>
</dbReference>
<evidence type="ECO:0000256" key="6">
    <source>
        <dbReference type="RuleBase" id="RU000716"/>
    </source>
</evidence>
<dbReference type="EMBL" id="FNZN01000003">
    <property type="protein sequence ID" value="SEL35047.1"/>
    <property type="molecule type" value="Genomic_DNA"/>
</dbReference>
<comment type="similarity">
    <text evidence="1 6">Belongs to the sigma-70 factor family. ECF subfamily.</text>
</comment>
<keyword evidence="2 6" id="KW-0805">Transcription regulation</keyword>
<dbReference type="SUPFAM" id="SSF88946">
    <property type="entry name" value="Sigma2 domain of RNA polymerase sigma factors"/>
    <property type="match status" value="1"/>
</dbReference>
<keyword evidence="4 6" id="KW-0238">DNA-binding</keyword>
<dbReference type="Gene3D" id="1.10.10.10">
    <property type="entry name" value="Winged helix-like DNA-binding domain superfamily/Winged helix DNA-binding domain"/>
    <property type="match status" value="1"/>
</dbReference>
<protein>
    <recommendedName>
        <fullName evidence="6">RNA polymerase sigma factor</fullName>
    </recommendedName>
</protein>
<name>A0A1H7PJ17_9FLAO</name>
<dbReference type="STRING" id="228957.SAMN04488008_103446"/>
<evidence type="ECO:0000313" key="10">
    <source>
        <dbReference type="Proteomes" id="UP000198990"/>
    </source>
</evidence>
<evidence type="ECO:0000256" key="5">
    <source>
        <dbReference type="ARBA" id="ARBA00023163"/>
    </source>
</evidence>
<dbReference type="AlphaFoldDB" id="A0A1H7PJ17"/>
<sequence length="203" mass="23496">MQHSFFSNVLIITTNLNQPIQPMFQSNVVEKCKANDRSAQLQLYRKYCDGMFIVAMRFVKNTDDAEDVLQESFIKAFQKLHQFKGDVTFGAWLKRIVINKSIDFLKSKKENVVSLDEGYMQVVEDDDNWNVPSTINIEQVRNAIDDLQSKYKYVVLMYLLEGFDHQEISQVLNISESACRTRLLRGKGHLKELLKEKKYGAGS</sequence>
<evidence type="ECO:0000256" key="1">
    <source>
        <dbReference type="ARBA" id="ARBA00010641"/>
    </source>
</evidence>
<dbReference type="NCBIfam" id="TIGR02937">
    <property type="entry name" value="sigma70-ECF"/>
    <property type="match status" value="1"/>
</dbReference>
<dbReference type="InterPro" id="IPR000838">
    <property type="entry name" value="RNA_pol_sigma70_ECF_CS"/>
</dbReference>
<dbReference type="CDD" id="cd06171">
    <property type="entry name" value="Sigma70_r4"/>
    <property type="match status" value="1"/>
</dbReference>
<dbReference type="InterPro" id="IPR013325">
    <property type="entry name" value="RNA_pol_sigma_r2"/>
</dbReference>
<dbReference type="PANTHER" id="PTHR43133">
    <property type="entry name" value="RNA POLYMERASE ECF-TYPE SIGMA FACTO"/>
    <property type="match status" value="1"/>
</dbReference>
<evidence type="ECO:0000256" key="3">
    <source>
        <dbReference type="ARBA" id="ARBA00023082"/>
    </source>
</evidence>
<dbReference type="Gene3D" id="1.10.1740.10">
    <property type="match status" value="1"/>
</dbReference>
<proteinExistence type="inferred from homology"/>
<evidence type="ECO:0000256" key="2">
    <source>
        <dbReference type="ARBA" id="ARBA00023015"/>
    </source>
</evidence>
<dbReference type="Pfam" id="PF08281">
    <property type="entry name" value="Sigma70_r4_2"/>
    <property type="match status" value="1"/>
</dbReference>
<dbReference type="InterPro" id="IPR013324">
    <property type="entry name" value="RNA_pol_sigma_r3/r4-like"/>
</dbReference>
<dbReference type="InterPro" id="IPR014284">
    <property type="entry name" value="RNA_pol_sigma-70_dom"/>
</dbReference>
<dbReference type="SUPFAM" id="SSF88659">
    <property type="entry name" value="Sigma3 and sigma4 domains of RNA polymerase sigma factors"/>
    <property type="match status" value="1"/>
</dbReference>
<evidence type="ECO:0000259" key="8">
    <source>
        <dbReference type="Pfam" id="PF08281"/>
    </source>
</evidence>
<dbReference type="Pfam" id="PF04542">
    <property type="entry name" value="Sigma70_r2"/>
    <property type="match status" value="1"/>
</dbReference>
<dbReference type="InterPro" id="IPR036388">
    <property type="entry name" value="WH-like_DNA-bd_sf"/>
</dbReference>
<dbReference type="Proteomes" id="UP000198990">
    <property type="component" value="Unassembled WGS sequence"/>
</dbReference>
<gene>
    <name evidence="9" type="ORF">SAMN04488008_103446</name>
</gene>
<dbReference type="InterPro" id="IPR013249">
    <property type="entry name" value="RNA_pol_sigma70_r4_t2"/>
</dbReference>
<keyword evidence="5 6" id="KW-0804">Transcription</keyword>
<dbReference type="GO" id="GO:0003677">
    <property type="term" value="F:DNA binding"/>
    <property type="evidence" value="ECO:0007669"/>
    <property type="project" value="UniProtKB-KW"/>
</dbReference>
<dbReference type="PANTHER" id="PTHR43133:SF51">
    <property type="entry name" value="RNA POLYMERASE SIGMA FACTOR"/>
    <property type="match status" value="1"/>
</dbReference>
<dbReference type="InterPro" id="IPR007627">
    <property type="entry name" value="RNA_pol_sigma70_r2"/>
</dbReference>
<evidence type="ECO:0000259" key="7">
    <source>
        <dbReference type="Pfam" id="PF04542"/>
    </source>
</evidence>
<dbReference type="PROSITE" id="PS01063">
    <property type="entry name" value="SIGMA70_ECF"/>
    <property type="match status" value="1"/>
</dbReference>
<keyword evidence="10" id="KW-1185">Reference proteome</keyword>
<reference evidence="10" key="1">
    <citation type="submission" date="2016-10" db="EMBL/GenBank/DDBJ databases">
        <authorList>
            <person name="Varghese N."/>
            <person name="Submissions S."/>
        </authorList>
    </citation>
    <scope>NUCLEOTIDE SEQUENCE [LARGE SCALE GENOMIC DNA]</scope>
    <source>
        <strain evidence="10">DSM 16471</strain>
    </source>
</reference>
<dbReference type="GO" id="GO:0016987">
    <property type="term" value="F:sigma factor activity"/>
    <property type="evidence" value="ECO:0007669"/>
    <property type="project" value="UniProtKB-KW"/>
</dbReference>